<comment type="caution">
    <text evidence="2">The sequence shown here is derived from an EMBL/GenBank/DDBJ whole genome shotgun (WGS) entry which is preliminary data.</text>
</comment>
<proteinExistence type="predicted"/>
<name>A0ABU3FBP8_9ENTE</name>
<dbReference type="Proteomes" id="UP001181046">
    <property type="component" value="Unassembled WGS sequence"/>
</dbReference>
<evidence type="ECO:0000259" key="1">
    <source>
        <dbReference type="Pfam" id="PF00210"/>
    </source>
</evidence>
<protein>
    <submittedName>
        <fullName evidence="2">Ferritin-like domain-containing protein</fullName>
    </submittedName>
</protein>
<evidence type="ECO:0000313" key="3">
    <source>
        <dbReference type="Proteomes" id="UP001181046"/>
    </source>
</evidence>
<sequence length="181" mass="20837">MSTVEEKFAQEIEQAEIDHHKPTAGAMVGHILANFKLEEMKLTQAQFYVLGLSAHELSPLFAGFAEQETAWFKKIAHELVIENEVIPTTLEEVTRYGKISEHGQNKYLSAAEMLENFAKDFDFQNIFITRAIKLAEKEEKFGLQQLLIELLSFNKEVIYQVQRLQGKTVRQDLDEEDDDDD</sequence>
<dbReference type="EMBL" id="JARQAJ010000002">
    <property type="protein sequence ID" value="MDT2759125.1"/>
    <property type="molecule type" value="Genomic_DNA"/>
</dbReference>
<dbReference type="RefSeq" id="WP_137617855.1">
    <property type="nucleotide sequence ID" value="NZ_BJDX01000002.1"/>
</dbReference>
<dbReference type="Gene3D" id="1.20.1260.10">
    <property type="match status" value="1"/>
</dbReference>
<dbReference type="Pfam" id="PF00210">
    <property type="entry name" value="Ferritin"/>
    <property type="match status" value="1"/>
</dbReference>
<dbReference type="InterPro" id="IPR012347">
    <property type="entry name" value="Ferritin-like"/>
</dbReference>
<reference evidence="2" key="1">
    <citation type="submission" date="2023-03" db="EMBL/GenBank/DDBJ databases">
        <authorList>
            <person name="Shen W."/>
            <person name="Cai J."/>
        </authorList>
    </citation>
    <scope>NUCLEOTIDE SEQUENCE</scope>
    <source>
        <strain evidence="2">P66-3</strain>
    </source>
</reference>
<organism evidence="2 3">
    <name type="scientific">Enterococcus xiangfangensis</name>
    <dbReference type="NCBI Taxonomy" id="1296537"/>
    <lineage>
        <taxon>Bacteria</taxon>
        <taxon>Bacillati</taxon>
        <taxon>Bacillota</taxon>
        <taxon>Bacilli</taxon>
        <taxon>Lactobacillales</taxon>
        <taxon>Enterococcaceae</taxon>
        <taxon>Enterococcus</taxon>
    </lineage>
</organism>
<feature type="domain" description="Ferritin/DPS" evidence="1">
    <location>
        <begin position="41"/>
        <end position="167"/>
    </location>
</feature>
<dbReference type="InterPro" id="IPR008331">
    <property type="entry name" value="Ferritin_DPS_dom"/>
</dbReference>
<keyword evidence="3" id="KW-1185">Reference proteome</keyword>
<gene>
    <name evidence="2" type="ORF">P7H27_05050</name>
</gene>
<evidence type="ECO:0000313" key="2">
    <source>
        <dbReference type="EMBL" id="MDT2759125.1"/>
    </source>
</evidence>
<accession>A0ABU3FBP8</accession>
<dbReference type="InterPro" id="IPR009078">
    <property type="entry name" value="Ferritin-like_SF"/>
</dbReference>
<dbReference type="SUPFAM" id="SSF47240">
    <property type="entry name" value="Ferritin-like"/>
    <property type="match status" value="1"/>
</dbReference>